<keyword evidence="11" id="KW-0808">Transferase</keyword>
<dbReference type="Pfam" id="PF02283">
    <property type="entry name" value="CobU"/>
    <property type="match status" value="1"/>
</dbReference>
<dbReference type="HOGENOM" id="CLU_094161_0_1_0"/>
<gene>
    <name evidence="20" type="ordered locus">Dacet_0147</name>
</gene>
<evidence type="ECO:0000256" key="11">
    <source>
        <dbReference type="ARBA" id="ARBA00022679"/>
    </source>
</evidence>
<evidence type="ECO:0000256" key="9">
    <source>
        <dbReference type="ARBA" id="ARBA00012523"/>
    </source>
</evidence>
<evidence type="ECO:0000256" key="14">
    <source>
        <dbReference type="ARBA" id="ARBA00022840"/>
    </source>
</evidence>
<dbReference type="AlphaFoldDB" id="D4H1X5"/>
<dbReference type="STRING" id="522772.Dacet_0147"/>
<evidence type="ECO:0000256" key="15">
    <source>
        <dbReference type="ARBA" id="ARBA00023134"/>
    </source>
</evidence>
<dbReference type="FunCoup" id="D4H1X5">
    <property type="interactions" value="203"/>
</dbReference>
<dbReference type="Proteomes" id="UP000002012">
    <property type="component" value="Chromosome"/>
</dbReference>
<feature type="binding site" evidence="19">
    <location>
        <position position="76"/>
    </location>
    <ligand>
        <name>GTP</name>
        <dbReference type="ChEBI" id="CHEBI:37565"/>
    </ligand>
</feature>
<evidence type="ECO:0000256" key="3">
    <source>
        <dbReference type="ARBA" id="ARBA00001522"/>
    </source>
</evidence>
<dbReference type="UniPathway" id="UPA00148">
    <property type="reaction ID" value="UER00236"/>
</dbReference>
<name>D4H1X5_DENA2</name>
<comment type="pathway">
    <text evidence="6">Cofactor biosynthesis; adenosylcobalamin biosynthesis; adenosylcobalamin from cob(II)yrinate a,c-diamide: step 5/7.</text>
</comment>
<dbReference type="EC" id="2.7.1.156" evidence="8"/>
<proteinExistence type="inferred from homology"/>
<dbReference type="eggNOG" id="COG2087">
    <property type="taxonomic scope" value="Bacteria"/>
</dbReference>
<dbReference type="Gene3D" id="3.40.50.300">
    <property type="entry name" value="P-loop containing nucleotide triphosphate hydrolases"/>
    <property type="match status" value="1"/>
</dbReference>
<comment type="function">
    <text evidence="4">Catalyzes ATP-dependent phosphorylation of adenosylcobinamide and addition of GMP to adenosylcobinamide phosphate.</text>
</comment>
<dbReference type="GO" id="GO:0005525">
    <property type="term" value="F:GTP binding"/>
    <property type="evidence" value="ECO:0007669"/>
    <property type="project" value="UniProtKB-KW"/>
</dbReference>
<dbReference type="PANTHER" id="PTHR34848:SF1">
    <property type="entry name" value="BIFUNCTIONAL ADENOSYLCOBALAMIN BIOSYNTHESIS PROTEIN COBU"/>
    <property type="match status" value="1"/>
</dbReference>
<evidence type="ECO:0000256" key="8">
    <source>
        <dbReference type="ARBA" id="ARBA00012016"/>
    </source>
</evidence>
<dbReference type="InterPro" id="IPR027417">
    <property type="entry name" value="P-loop_NTPase"/>
</dbReference>
<dbReference type="InterPro" id="IPR003203">
    <property type="entry name" value="CobU/CobP"/>
</dbReference>
<comment type="catalytic activity">
    <reaction evidence="2">
        <text>adenosylcob(III)inamide phosphate + GTP + H(+) = adenosylcob(III)inamide-GDP + diphosphate</text>
        <dbReference type="Rhea" id="RHEA:22712"/>
        <dbReference type="ChEBI" id="CHEBI:15378"/>
        <dbReference type="ChEBI" id="CHEBI:33019"/>
        <dbReference type="ChEBI" id="CHEBI:37565"/>
        <dbReference type="ChEBI" id="CHEBI:58502"/>
        <dbReference type="ChEBI" id="CHEBI:60487"/>
        <dbReference type="EC" id="2.7.7.62"/>
    </reaction>
</comment>
<evidence type="ECO:0000256" key="10">
    <source>
        <dbReference type="ARBA" id="ARBA00022573"/>
    </source>
</evidence>
<evidence type="ECO:0000256" key="4">
    <source>
        <dbReference type="ARBA" id="ARBA00003889"/>
    </source>
</evidence>
<accession>D4H1X5</accession>
<dbReference type="GO" id="GO:0043752">
    <property type="term" value="F:adenosylcobinamide kinase activity"/>
    <property type="evidence" value="ECO:0007669"/>
    <property type="project" value="UniProtKB-EC"/>
</dbReference>
<evidence type="ECO:0000256" key="18">
    <source>
        <dbReference type="PIRSR" id="PIRSR006135-1"/>
    </source>
</evidence>
<feature type="binding site" evidence="19">
    <location>
        <begin position="45"/>
        <end position="48"/>
    </location>
    <ligand>
        <name>GTP</name>
        <dbReference type="ChEBI" id="CHEBI:37565"/>
    </ligand>
</feature>
<keyword evidence="13" id="KW-0418">Kinase</keyword>
<comment type="catalytic activity">
    <reaction evidence="1">
        <text>adenosylcob(III)inamide + ATP = adenosylcob(III)inamide phosphate + ADP + H(+)</text>
        <dbReference type="Rhea" id="RHEA:15769"/>
        <dbReference type="ChEBI" id="CHEBI:2480"/>
        <dbReference type="ChEBI" id="CHEBI:15378"/>
        <dbReference type="ChEBI" id="CHEBI:30616"/>
        <dbReference type="ChEBI" id="CHEBI:58502"/>
        <dbReference type="ChEBI" id="CHEBI:456216"/>
        <dbReference type="EC" id="2.7.1.156"/>
    </reaction>
</comment>
<evidence type="ECO:0000256" key="16">
    <source>
        <dbReference type="ARBA" id="ARBA00029570"/>
    </source>
</evidence>
<feature type="active site" description="GMP-histidine intermediate" evidence="18">
    <location>
        <position position="44"/>
    </location>
</feature>
<evidence type="ECO:0000256" key="2">
    <source>
        <dbReference type="ARBA" id="ARBA00000711"/>
    </source>
</evidence>
<evidence type="ECO:0000313" key="21">
    <source>
        <dbReference type="Proteomes" id="UP000002012"/>
    </source>
</evidence>
<evidence type="ECO:0000256" key="7">
    <source>
        <dbReference type="ARBA" id="ARBA00007490"/>
    </source>
</evidence>
<keyword evidence="14" id="KW-0067">ATP-binding</keyword>
<evidence type="ECO:0000256" key="1">
    <source>
        <dbReference type="ARBA" id="ARBA00000312"/>
    </source>
</evidence>
<keyword evidence="15 19" id="KW-0342">GTP-binding</keyword>
<feature type="binding site" evidence="19">
    <location>
        <begin position="28"/>
        <end position="30"/>
    </location>
    <ligand>
        <name>GTP</name>
        <dbReference type="ChEBI" id="CHEBI:37565"/>
    </ligand>
</feature>
<keyword evidence="10" id="KW-0169">Cobalamin biosynthesis</keyword>
<evidence type="ECO:0000256" key="13">
    <source>
        <dbReference type="ARBA" id="ARBA00022777"/>
    </source>
</evidence>
<evidence type="ECO:0000313" key="20">
    <source>
        <dbReference type="EMBL" id="ADD66952.1"/>
    </source>
</evidence>
<comment type="similarity">
    <text evidence="7">Belongs to the CobU/CobP family.</text>
</comment>
<keyword evidence="12 19" id="KW-0547">Nucleotide-binding</keyword>
<organism evidence="20 21">
    <name type="scientific">Denitrovibrio acetiphilus (strain DSM 12809 / NBRC 114555 / N2460)</name>
    <dbReference type="NCBI Taxonomy" id="522772"/>
    <lineage>
        <taxon>Bacteria</taxon>
        <taxon>Pseudomonadati</taxon>
        <taxon>Deferribacterota</taxon>
        <taxon>Deferribacteres</taxon>
        <taxon>Deferribacterales</taxon>
        <taxon>Geovibrionaceae</taxon>
        <taxon>Denitrovibrio</taxon>
    </lineage>
</organism>
<comment type="catalytic activity">
    <reaction evidence="3">
        <text>adenosylcob(III)inamide + GTP = adenosylcob(III)inamide phosphate + GDP + H(+)</text>
        <dbReference type="Rhea" id="RHEA:15765"/>
        <dbReference type="ChEBI" id="CHEBI:2480"/>
        <dbReference type="ChEBI" id="CHEBI:15378"/>
        <dbReference type="ChEBI" id="CHEBI:37565"/>
        <dbReference type="ChEBI" id="CHEBI:58189"/>
        <dbReference type="ChEBI" id="CHEBI:58502"/>
        <dbReference type="EC" id="2.7.1.156"/>
    </reaction>
</comment>
<sequence>MITGGAGAGKTAHALTLAAEYGRKLYVATAESTDEEMQVKIDAHKAERDETYQTAEEPLEIHKAVNSADADVVIIDCLTFWVNNLMHYGKDYDEYFEKLMGSLKRSAKPVIIVTNEVGFGIIPWDKETRLYAKLLSKINKQLARSADNVIMMVSGLELRVK</sequence>
<dbReference type="SUPFAM" id="SSF52540">
    <property type="entry name" value="P-loop containing nucleoside triphosphate hydrolases"/>
    <property type="match status" value="1"/>
</dbReference>
<dbReference type="PaxDb" id="522772-Dacet_0147"/>
<evidence type="ECO:0000256" key="19">
    <source>
        <dbReference type="PIRSR" id="PIRSR006135-2"/>
    </source>
</evidence>
<evidence type="ECO:0000256" key="12">
    <source>
        <dbReference type="ARBA" id="ARBA00022741"/>
    </source>
</evidence>
<evidence type="ECO:0000256" key="6">
    <source>
        <dbReference type="ARBA" id="ARBA00005159"/>
    </source>
</evidence>
<feature type="binding site" evidence="19">
    <location>
        <position position="56"/>
    </location>
    <ligand>
        <name>GTP</name>
        <dbReference type="ChEBI" id="CHEBI:37565"/>
    </ligand>
</feature>
<reference evidence="20 21" key="1">
    <citation type="journal article" date="2010" name="Stand. Genomic Sci.">
        <title>Complete genome sequence of Denitrovibrio acetiphilus type strain (N2460).</title>
        <authorList>
            <person name="Kiss H."/>
            <person name="Lang E."/>
            <person name="Lapidus A."/>
            <person name="Copeland A."/>
            <person name="Nolan M."/>
            <person name="Glavina Del Rio T."/>
            <person name="Chen F."/>
            <person name="Lucas S."/>
            <person name="Tice H."/>
            <person name="Cheng J.F."/>
            <person name="Han C."/>
            <person name="Goodwin L."/>
            <person name="Pitluck S."/>
            <person name="Liolios K."/>
            <person name="Pati A."/>
            <person name="Ivanova N."/>
            <person name="Mavromatis K."/>
            <person name="Chen A."/>
            <person name="Palaniappan K."/>
            <person name="Land M."/>
            <person name="Hauser L."/>
            <person name="Chang Y.J."/>
            <person name="Jeffries C.D."/>
            <person name="Detter J.C."/>
            <person name="Brettin T."/>
            <person name="Spring S."/>
            <person name="Rohde M."/>
            <person name="Goker M."/>
            <person name="Woyke T."/>
            <person name="Bristow J."/>
            <person name="Eisen J.A."/>
            <person name="Markowitz V."/>
            <person name="Hugenholtz P."/>
            <person name="Kyrpides N.C."/>
            <person name="Klenk H.P."/>
        </authorList>
    </citation>
    <scope>NUCLEOTIDE SEQUENCE [LARGE SCALE GENOMIC DNA]</scope>
    <source>
        <strain evidence="21">DSM 12809 / NBRC 114555 / N2460</strain>
    </source>
</reference>
<evidence type="ECO:0000256" key="17">
    <source>
        <dbReference type="ARBA" id="ARBA00030571"/>
    </source>
</evidence>
<dbReference type="PANTHER" id="PTHR34848">
    <property type="match status" value="1"/>
</dbReference>
<dbReference type="EMBL" id="CP001968">
    <property type="protein sequence ID" value="ADD66952.1"/>
    <property type="molecule type" value="Genomic_DNA"/>
</dbReference>
<dbReference type="GO" id="GO:0005524">
    <property type="term" value="F:ATP binding"/>
    <property type="evidence" value="ECO:0007669"/>
    <property type="project" value="UniProtKB-KW"/>
</dbReference>
<comment type="pathway">
    <text evidence="5">Cofactor biosynthesis; adenosylcobalamin biosynthesis; adenosylcobalamin from cob(II)yrinate a,c-diamide: step 6/7.</text>
</comment>
<keyword evidence="21" id="KW-1185">Reference proteome</keyword>
<evidence type="ECO:0000256" key="5">
    <source>
        <dbReference type="ARBA" id="ARBA00004692"/>
    </source>
</evidence>
<protein>
    <recommendedName>
        <fullName evidence="16">Adenosylcobinamide kinase</fullName>
        <ecNumber evidence="8">2.7.1.156</ecNumber>
        <ecNumber evidence="9">2.7.7.62</ecNumber>
    </recommendedName>
    <alternativeName>
        <fullName evidence="17">Adenosylcobinamide-phosphate guanylyltransferase</fullName>
    </alternativeName>
</protein>
<dbReference type="PIRSF" id="PIRSF006135">
    <property type="entry name" value="CobU"/>
    <property type="match status" value="1"/>
</dbReference>
<dbReference type="CDD" id="cd00544">
    <property type="entry name" value="CobU"/>
    <property type="match status" value="1"/>
</dbReference>
<dbReference type="EC" id="2.7.7.62" evidence="9"/>
<dbReference type="InParanoid" id="D4H1X5"/>
<dbReference type="GO" id="GO:0009236">
    <property type="term" value="P:cobalamin biosynthetic process"/>
    <property type="evidence" value="ECO:0007669"/>
    <property type="project" value="UniProtKB-UniPathway"/>
</dbReference>
<dbReference type="KEGG" id="dap:Dacet_0147"/>
<dbReference type="GO" id="GO:0008820">
    <property type="term" value="F:cobinamide phosphate guanylyltransferase activity"/>
    <property type="evidence" value="ECO:0007669"/>
    <property type="project" value="UniProtKB-EC"/>
</dbReference>